<evidence type="ECO:0000313" key="3">
    <source>
        <dbReference type="Proteomes" id="UP000240653"/>
    </source>
</evidence>
<organism evidence="2 3">
    <name type="scientific">Pseudaminobacter soli</name>
    <name type="common">ex Li et al. 2025</name>
    <dbReference type="NCBI Taxonomy" id="1295366"/>
    <lineage>
        <taxon>Bacteria</taxon>
        <taxon>Pseudomonadati</taxon>
        <taxon>Pseudomonadota</taxon>
        <taxon>Alphaproteobacteria</taxon>
        <taxon>Hyphomicrobiales</taxon>
        <taxon>Phyllobacteriaceae</taxon>
        <taxon>Pseudaminobacter</taxon>
    </lineage>
</organism>
<proteinExistence type="predicted"/>
<name>A0A2P7SGF7_9HYPH</name>
<accession>A0A2P7SGF7</accession>
<feature type="chain" id="PRO_5015124510" description="DUF4189 domain-containing protein" evidence="1">
    <location>
        <begin position="22"/>
        <end position="73"/>
    </location>
</feature>
<keyword evidence="3" id="KW-1185">Reference proteome</keyword>
<gene>
    <name evidence="2" type="ORF">C7I85_11100</name>
</gene>
<evidence type="ECO:0000256" key="1">
    <source>
        <dbReference type="SAM" id="SignalP"/>
    </source>
</evidence>
<keyword evidence="1" id="KW-0732">Signal</keyword>
<dbReference type="AlphaFoldDB" id="A0A2P7SGF7"/>
<dbReference type="RefSeq" id="WP_106724011.1">
    <property type="nucleotide sequence ID" value="NZ_PXYL01000004.1"/>
</dbReference>
<dbReference type="EMBL" id="PXYL01000004">
    <property type="protein sequence ID" value="PSJ61579.1"/>
    <property type="molecule type" value="Genomic_DNA"/>
</dbReference>
<reference evidence="2 3" key="1">
    <citation type="submission" date="2018-03" db="EMBL/GenBank/DDBJ databases">
        <title>The draft genome of Mesorhizobium soli JCM 19897.</title>
        <authorList>
            <person name="Li L."/>
            <person name="Liu L."/>
            <person name="Liang L."/>
            <person name="Wang T."/>
            <person name="Zhang X."/>
        </authorList>
    </citation>
    <scope>NUCLEOTIDE SEQUENCE [LARGE SCALE GENOMIC DNA]</scope>
    <source>
        <strain evidence="2 3">JCM 19897</strain>
    </source>
</reference>
<evidence type="ECO:0008006" key="4">
    <source>
        <dbReference type="Google" id="ProtNLM"/>
    </source>
</evidence>
<evidence type="ECO:0000313" key="2">
    <source>
        <dbReference type="EMBL" id="PSJ61579.1"/>
    </source>
</evidence>
<dbReference type="Proteomes" id="UP000240653">
    <property type="component" value="Unassembled WGS sequence"/>
</dbReference>
<dbReference type="OrthoDB" id="8397149at2"/>
<feature type="signal peptide" evidence="1">
    <location>
        <begin position="1"/>
        <end position="21"/>
    </location>
</feature>
<comment type="caution">
    <text evidence="2">The sequence shown here is derived from an EMBL/GenBank/DDBJ whole genome shotgun (WGS) entry which is preliminary data.</text>
</comment>
<protein>
    <recommendedName>
        <fullName evidence="4">DUF4189 domain-containing protein</fullName>
    </recommendedName>
</protein>
<sequence>MIGKIVLAASLVAAFSMPAFAANEYWVAKDASTKKCSVVSSKPDGKKMMDAGNKMYANQANAERAMKELSACK</sequence>